<dbReference type="GeneID" id="83180586"/>
<reference evidence="3" key="2">
    <citation type="journal article" date="2023" name="IMA Fungus">
        <title>Comparative genomic study of the Penicillium genus elucidates a diverse pangenome and 15 lateral gene transfer events.</title>
        <authorList>
            <person name="Petersen C."/>
            <person name="Sorensen T."/>
            <person name="Nielsen M.R."/>
            <person name="Sondergaard T.E."/>
            <person name="Sorensen J.L."/>
            <person name="Fitzpatrick D.A."/>
            <person name="Frisvad J.C."/>
            <person name="Nielsen K.L."/>
        </authorList>
    </citation>
    <scope>NUCLEOTIDE SEQUENCE</scope>
    <source>
        <strain evidence="3">IBT 15544</strain>
    </source>
</reference>
<dbReference type="InterPro" id="IPR025676">
    <property type="entry name" value="Clr5_dom"/>
</dbReference>
<evidence type="ECO:0000313" key="3">
    <source>
        <dbReference type="EMBL" id="KAJ5201560.1"/>
    </source>
</evidence>
<feature type="region of interest" description="Disordered" evidence="1">
    <location>
        <begin position="37"/>
        <end position="105"/>
    </location>
</feature>
<feature type="domain" description="Clr5" evidence="2">
    <location>
        <begin position="7"/>
        <end position="58"/>
    </location>
</feature>
<dbReference type="Pfam" id="PF14420">
    <property type="entry name" value="Clr5"/>
    <property type="match status" value="1"/>
</dbReference>
<dbReference type="EMBL" id="JAPQKR010000013">
    <property type="protein sequence ID" value="KAJ5201560.1"/>
    <property type="molecule type" value="Genomic_DNA"/>
</dbReference>
<protein>
    <recommendedName>
        <fullName evidence="2">Clr5 domain-containing protein</fullName>
    </recommendedName>
</protein>
<feature type="compositionally biased region" description="Polar residues" evidence="1">
    <location>
        <begin position="83"/>
        <end position="92"/>
    </location>
</feature>
<dbReference type="RefSeq" id="XP_058307476.1">
    <property type="nucleotide sequence ID" value="XM_058453285.1"/>
</dbReference>
<dbReference type="OrthoDB" id="5308957at2759"/>
<comment type="caution">
    <text evidence="3">The sequence shown here is derived from an EMBL/GenBank/DDBJ whole genome shotgun (WGS) entry which is preliminary data.</text>
</comment>
<name>A0A9W9SXF3_9EURO</name>
<proteinExistence type="predicted"/>
<evidence type="ECO:0000259" key="2">
    <source>
        <dbReference type="Pfam" id="PF14420"/>
    </source>
</evidence>
<sequence>MKTSISSDVWEKKKALIAKLYMEEEWPLKQVIKQIRSDDFNPSETQLRSRLKKWRVTKPSRQTRKQPQRSISGDDESERDMKSTSSVLSHNRMSPAAKEISSKRSDWPAHPAYVSSDVHSVDHQKWNAPFAQQLTRTLSSEHVLASDRHAVHPFSEYSPTTASFELPAQTSPVSESLMLNATSAATPTYTAYPLSPESCIPSPGSSTEPALAQWPPRTFSADMNLNPALHPGHWYQMPFEPITPPAGVPHSAPQAPSAPLYRDEVLYRDDMQYRDEMPMVAHHGVYPPEFVHYGETPEYLGYDSKSWKRGMSLQYDYYRRPDHEKKPMPSYGYPPAGMVPLPPSQCAPLASYMGQDPMAQKPPGVGY</sequence>
<organism evidence="3 4">
    <name type="scientific">Penicillium cinerascens</name>
    <dbReference type="NCBI Taxonomy" id="70096"/>
    <lineage>
        <taxon>Eukaryota</taxon>
        <taxon>Fungi</taxon>
        <taxon>Dikarya</taxon>
        <taxon>Ascomycota</taxon>
        <taxon>Pezizomycotina</taxon>
        <taxon>Eurotiomycetes</taxon>
        <taxon>Eurotiomycetidae</taxon>
        <taxon>Eurotiales</taxon>
        <taxon>Aspergillaceae</taxon>
        <taxon>Penicillium</taxon>
    </lineage>
</organism>
<evidence type="ECO:0000256" key="1">
    <source>
        <dbReference type="SAM" id="MobiDB-lite"/>
    </source>
</evidence>
<dbReference type="AlphaFoldDB" id="A0A9W9SXF3"/>
<accession>A0A9W9SXF3</accession>
<evidence type="ECO:0000313" key="4">
    <source>
        <dbReference type="Proteomes" id="UP001150904"/>
    </source>
</evidence>
<keyword evidence="4" id="KW-1185">Reference proteome</keyword>
<reference evidence="3" key="1">
    <citation type="submission" date="2022-12" db="EMBL/GenBank/DDBJ databases">
        <authorList>
            <person name="Petersen C."/>
        </authorList>
    </citation>
    <scope>NUCLEOTIDE SEQUENCE</scope>
    <source>
        <strain evidence="3">IBT 15544</strain>
    </source>
</reference>
<feature type="compositionally biased region" description="Basic residues" evidence="1">
    <location>
        <begin position="49"/>
        <end position="67"/>
    </location>
</feature>
<gene>
    <name evidence="3" type="ORF">N7498_006223</name>
</gene>
<dbReference type="Proteomes" id="UP001150904">
    <property type="component" value="Unassembled WGS sequence"/>
</dbReference>